<protein>
    <submittedName>
        <fullName evidence="2">IQ domain-containing protein F3</fullName>
    </submittedName>
</protein>
<name>A0A6P3QMS7_PTEVA</name>
<keyword evidence="1" id="KW-1185">Reference proteome</keyword>
<dbReference type="PANTHER" id="PTHR21633:SF5">
    <property type="entry name" value="IQ DOMAIN-CONTAINING PROTEIN F3"/>
    <property type="match status" value="1"/>
</dbReference>
<dbReference type="InterPro" id="IPR039887">
    <property type="entry name" value="IQCF"/>
</dbReference>
<dbReference type="SMART" id="SM00015">
    <property type="entry name" value="IQ"/>
    <property type="match status" value="2"/>
</dbReference>
<evidence type="ECO:0000313" key="1">
    <source>
        <dbReference type="Proteomes" id="UP000515202"/>
    </source>
</evidence>
<evidence type="ECO:0000313" key="2">
    <source>
        <dbReference type="RefSeq" id="XP_011363046.1"/>
    </source>
</evidence>
<dbReference type="OrthoDB" id="9837193at2759"/>
<dbReference type="GeneID" id="105295176"/>
<dbReference type="PANTHER" id="PTHR21633">
    <property type="entry name" value="IQ MOTIF CONTAINING F"/>
    <property type="match status" value="1"/>
</dbReference>
<gene>
    <name evidence="2" type="primary">IQCF3</name>
</gene>
<dbReference type="InterPro" id="IPR000048">
    <property type="entry name" value="IQ_motif_EF-hand-BS"/>
</dbReference>
<dbReference type="Gene3D" id="1.20.5.190">
    <property type="match status" value="1"/>
</dbReference>
<dbReference type="GO" id="GO:0005516">
    <property type="term" value="F:calmodulin binding"/>
    <property type="evidence" value="ECO:0007669"/>
    <property type="project" value="TreeGrafter"/>
</dbReference>
<dbReference type="Proteomes" id="UP000515202">
    <property type="component" value="Unplaced"/>
</dbReference>
<dbReference type="PROSITE" id="PS50096">
    <property type="entry name" value="IQ"/>
    <property type="match status" value="1"/>
</dbReference>
<dbReference type="AlphaFoldDB" id="A0A6P3QMS7"/>
<accession>A0A6P3QMS7</accession>
<reference evidence="2" key="1">
    <citation type="submission" date="2025-08" db="UniProtKB">
        <authorList>
            <consortium name="RefSeq"/>
        </authorList>
    </citation>
    <scope>IDENTIFICATION</scope>
    <source>
        <tissue evidence="2">Kidney</tissue>
    </source>
</reference>
<dbReference type="RefSeq" id="XP_011363046.1">
    <property type="nucleotide sequence ID" value="XM_011364744.1"/>
</dbReference>
<dbReference type="CTD" id="401067"/>
<dbReference type="Pfam" id="PF00612">
    <property type="entry name" value="IQ"/>
    <property type="match status" value="2"/>
</dbReference>
<organism evidence="1 2">
    <name type="scientific">Pteropus vampyrus</name>
    <name type="common">Large flying fox</name>
    <dbReference type="NCBI Taxonomy" id="132908"/>
    <lineage>
        <taxon>Eukaryota</taxon>
        <taxon>Metazoa</taxon>
        <taxon>Chordata</taxon>
        <taxon>Craniata</taxon>
        <taxon>Vertebrata</taxon>
        <taxon>Euteleostomi</taxon>
        <taxon>Mammalia</taxon>
        <taxon>Eutheria</taxon>
        <taxon>Laurasiatheria</taxon>
        <taxon>Chiroptera</taxon>
        <taxon>Yinpterochiroptera</taxon>
        <taxon>Pteropodoidea</taxon>
        <taxon>Pteropodidae</taxon>
        <taxon>Pteropodinae</taxon>
        <taxon>Pteropus</taxon>
    </lineage>
</organism>
<proteinExistence type="predicted"/>
<dbReference type="KEGG" id="pvp:105295176"/>
<sequence>MREGRGSSQAYAPSSAPCELLSSVADDRMVLWKSDLDKGEEETKIQKRIPEKQDQRARIRAAGKIQAWWRGTLVRRTLLAAALRAWMIQAWWRTLRWRQLRQRQRALLKIYVHQEQAVVKLQSWVRMCQCHQRYCRYCRTCSAACVPQAPRGCFAFQIQDALRPQLQCAVKQLEFHVEILTI</sequence>